<feature type="modified residue" description="4-aspartylphosphate" evidence="8">
    <location>
        <position position="56"/>
    </location>
</feature>
<dbReference type="RefSeq" id="WP_239152652.1">
    <property type="nucleotide sequence ID" value="NZ_BOPF01000006.1"/>
</dbReference>
<evidence type="ECO:0000313" key="13">
    <source>
        <dbReference type="Proteomes" id="UP000619260"/>
    </source>
</evidence>
<comment type="caution">
    <text evidence="12">The sequence shown here is derived from an EMBL/GenBank/DDBJ whole genome shotgun (WGS) entry which is preliminary data.</text>
</comment>
<evidence type="ECO:0000259" key="11">
    <source>
        <dbReference type="PROSITE" id="PS50110"/>
    </source>
</evidence>
<dbReference type="PANTHER" id="PTHR43547">
    <property type="entry name" value="TWO-COMPONENT HISTIDINE KINASE"/>
    <property type="match status" value="1"/>
</dbReference>
<evidence type="ECO:0000256" key="6">
    <source>
        <dbReference type="ARBA" id="ARBA00022777"/>
    </source>
</evidence>
<evidence type="ECO:0000256" key="7">
    <source>
        <dbReference type="ARBA" id="ARBA00023012"/>
    </source>
</evidence>
<organism evidence="12 13">
    <name type="scientific">Virgisporangium aliadipatigenens</name>
    <dbReference type="NCBI Taxonomy" id="741659"/>
    <lineage>
        <taxon>Bacteria</taxon>
        <taxon>Bacillati</taxon>
        <taxon>Actinomycetota</taxon>
        <taxon>Actinomycetes</taxon>
        <taxon>Micromonosporales</taxon>
        <taxon>Micromonosporaceae</taxon>
        <taxon>Virgisporangium</taxon>
    </lineage>
</organism>
<dbReference type="Proteomes" id="UP000619260">
    <property type="component" value="Unassembled WGS sequence"/>
</dbReference>
<dbReference type="InterPro" id="IPR004358">
    <property type="entry name" value="Sig_transdc_His_kin-like_C"/>
</dbReference>
<accession>A0A8J4DPX4</accession>
<keyword evidence="7" id="KW-0902">Two-component regulatory system</keyword>
<feature type="modified residue" description="4-aspartylphosphate" evidence="8">
    <location>
        <position position="319"/>
    </location>
</feature>
<name>A0A8J4DPX4_9ACTN</name>
<feature type="domain" description="Histidine kinase" evidence="10">
    <location>
        <begin position="435"/>
        <end position="643"/>
    </location>
</feature>
<dbReference type="Pfam" id="PF02518">
    <property type="entry name" value="HATPase_c"/>
    <property type="match status" value="1"/>
</dbReference>
<gene>
    <name evidence="12" type="ORF">Val02_20040</name>
</gene>
<evidence type="ECO:0000256" key="2">
    <source>
        <dbReference type="ARBA" id="ARBA00004236"/>
    </source>
</evidence>
<dbReference type="Gene3D" id="3.30.565.10">
    <property type="entry name" value="Histidine kinase-like ATPase, C-terminal domain"/>
    <property type="match status" value="1"/>
</dbReference>
<reference evidence="12" key="1">
    <citation type="submission" date="2021-01" db="EMBL/GenBank/DDBJ databases">
        <title>Whole genome shotgun sequence of Virgisporangium aliadipatigenens NBRC 105644.</title>
        <authorList>
            <person name="Komaki H."/>
            <person name="Tamura T."/>
        </authorList>
    </citation>
    <scope>NUCLEOTIDE SEQUENCE</scope>
    <source>
        <strain evidence="12">NBRC 105644</strain>
    </source>
</reference>
<dbReference type="SUPFAM" id="SSF47384">
    <property type="entry name" value="Homodimeric domain of signal transducing histidine kinase"/>
    <property type="match status" value="1"/>
</dbReference>
<keyword evidence="13" id="KW-1185">Reference proteome</keyword>
<evidence type="ECO:0000256" key="3">
    <source>
        <dbReference type="ARBA" id="ARBA00012438"/>
    </source>
</evidence>
<dbReference type="FunFam" id="3.30.565.10:FF:000006">
    <property type="entry name" value="Sensor histidine kinase WalK"/>
    <property type="match status" value="1"/>
</dbReference>
<evidence type="ECO:0000256" key="5">
    <source>
        <dbReference type="ARBA" id="ARBA00022679"/>
    </source>
</evidence>
<dbReference type="Gene3D" id="3.40.50.2300">
    <property type="match status" value="3"/>
</dbReference>
<dbReference type="SMART" id="SM00388">
    <property type="entry name" value="HisKA"/>
    <property type="match status" value="1"/>
</dbReference>
<evidence type="ECO:0000313" key="12">
    <source>
        <dbReference type="EMBL" id="GIJ45118.1"/>
    </source>
</evidence>
<dbReference type="SMART" id="SM00448">
    <property type="entry name" value="REC"/>
    <property type="match status" value="3"/>
</dbReference>
<evidence type="ECO:0000256" key="8">
    <source>
        <dbReference type="PROSITE-ProRule" id="PRU00169"/>
    </source>
</evidence>
<feature type="domain" description="Response regulatory" evidence="11">
    <location>
        <begin position="7"/>
        <end position="123"/>
    </location>
</feature>
<evidence type="ECO:0000256" key="9">
    <source>
        <dbReference type="SAM" id="Coils"/>
    </source>
</evidence>
<feature type="modified residue" description="4-aspartylphosphate" evidence="8">
    <location>
        <position position="184"/>
    </location>
</feature>
<dbReference type="InterPro" id="IPR036097">
    <property type="entry name" value="HisK_dim/P_sf"/>
</dbReference>
<dbReference type="AlphaFoldDB" id="A0A8J4DPX4"/>
<dbReference type="PROSITE" id="PS50110">
    <property type="entry name" value="RESPONSE_REGULATORY"/>
    <property type="match status" value="3"/>
</dbReference>
<evidence type="ECO:0000256" key="4">
    <source>
        <dbReference type="ARBA" id="ARBA00022553"/>
    </source>
</evidence>
<dbReference type="PROSITE" id="PS50109">
    <property type="entry name" value="HIS_KIN"/>
    <property type="match status" value="1"/>
</dbReference>
<dbReference type="Gene3D" id="1.10.287.130">
    <property type="match status" value="1"/>
</dbReference>
<proteinExistence type="predicted"/>
<dbReference type="CDD" id="cd00082">
    <property type="entry name" value="HisKA"/>
    <property type="match status" value="1"/>
</dbReference>
<comment type="subcellular location">
    <subcellularLocation>
        <location evidence="2">Cell membrane</location>
    </subcellularLocation>
</comment>
<dbReference type="SUPFAM" id="SSF55874">
    <property type="entry name" value="ATPase domain of HSP90 chaperone/DNA topoisomerase II/histidine kinase"/>
    <property type="match status" value="1"/>
</dbReference>
<dbReference type="PANTHER" id="PTHR43547:SF2">
    <property type="entry name" value="HYBRID SIGNAL TRANSDUCTION HISTIDINE KINASE C"/>
    <property type="match status" value="1"/>
</dbReference>
<dbReference type="GO" id="GO:0000155">
    <property type="term" value="F:phosphorelay sensor kinase activity"/>
    <property type="evidence" value="ECO:0007669"/>
    <property type="project" value="InterPro"/>
</dbReference>
<keyword evidence="4 8" id="KW-0597">Phosphoprotein</keyword>
<dbReference type="SUPFAM" id="SSF52172">
    <property type="entry name" value="CheY-like"/>
    <property type="match status" value="3"/>
</dbReference>
<comment type="catalytic activity">
    <reaction evidence="1">
        <text>ATP + protein L-histidine = ADP + protein N-phospho-L-histidine.</text>
        <dbReference type="EC" id="2.7.13.3"/>
    </reaction>
</comment>
<dbReference type="GO" id="GO:0005886">
    <property type="term" value="C:plasma membrane"/>
    <property type="evidence" value="ECO:0007669"/>
    <property type="project" value="UniProtKB-SubCell"/>
</dbReference>
<dbReference type="Pfam" id="PF00072">
    <property type="entry name" value="Response_reg"/>
    <property type="match status" value="3"/>
</dbReference>
<dbReference type="EMBL" id="BOPF01000006">
    <property type="protein sequence ID" value="GIJ45118.1"/>
    <property type="molecule type" value="Genomic_DNA"/>
</dbReference>
<keyword evidence="6" id="KW-0418">Kinase</keyword>
<dbReference type="InterPro" id="IPR003661">
    <property type="entry name" value="HisK_dim/P_dom"/>
</dbReference>
<dbReference type="InterPro" id="IPR001789">
    <property type="entry name" value="Sig_transdc_resp-reg_receiver"/>
</dbReference>
<keyword evidence="5" id="KW-0808">Transferase</keyword>
<dbReference type="InterPro" id="IPR003594">
    <property type="entry name" value="HATPase_dom"/>
</dbReference>
<protein>
    <recommendedName>
        <fullName evidence="3">histidine kinase</fullName>
        <ecNumber evidence="3">2.7.13.3</ecNumber>
    </recommendedName>
</protein>
<dbReference type="SMART" id="SM00387">
    <property type="entry name" value="HATPase_c"/>
    <property type="match status" value="1"/>
</dbReference>
<feature type="domain" description="Response regulatory" evidence="11">
    <location>
        <begin position="135"/>
        <end position="251"/>
    </location>
</feature>
<sequence length="643" mass="69700">MNASAPAVLIVDDSLTVRMDLAEAFEDGGFEVVACGTLADARVALDGRVVAAAVLDVNLPDGDGVEFLGELRARPDYGIRPTIMLSSEAEVKDRLRALRTGADEYVGKPYDSGYVVARTRELLSAGAHAPPQEFTVLLVDDSLTLRMELADALRDAGYTVITAENGEEGLRQAAVQRPDALVVDRDMPGIDGPTVIRRIRLDAALRDLPCLLLTAATERGVETAALEAGADAFVRKDEDRDVMLAKLAAMLRSGAPVGGAPARGPHSPKRVLVVDDSATFLDEVGRCLLAEGYEVAQARSGEEALELLAGEPFDCILLDLRLPGMSGRETCRQIKTTPRLKDVPLIIVTSVDDPDATLAGLADGADDYIRKSDQLDVLTARVRAQIRRKQLQDENRRIRDELLRGELEARQAKALAELVDEVEWKNRELEAFNYSVSHDLRGPLQIILAFGADIIDEYGDGLDPYVRRGVERIHAAAGRMNDMIGALLRLSHAGRAPIAHERVDLAAMAREIVADLRTRDPDRCVEVVIADDLIASADPGMIRVVLENLIGNAWKYSSRTESPRIEMRAGPGCFQVCDNGAGFSMEHADTIFDAYGRLHTDSEFPGTGIGLATVHRIIDRHGGRIWAEGEVGVGATFSFTTTS</sequence>
<keyword evidence="9" id="KW-0175">Coiled coil</keyword>
<evidence type="ECO:0000259" key="10">
    <source>
        <dbReference type="PROSITE" id="PS50109"/>
    </source>
</evidence>
<dbReference type="EC" id="2.7.13.3" evidence="3"/>
<evidence type="ECO:0000256" key="1">
    <source>
        <dbReference type="ARBA" id="ARBA00000085"/>
    </source>
</evidence>
<dbReference type="InterPro" id="IPR036890">
    <property type="entry name" value="HATPase_C_sf"/>
</dbReference>
<dbReference type="CDD" id="cd00156">
    <property type="entry name" value="REC"/>
    <property type="match status" value="2"/>
</dbReference>
<dbReference type="InterPro" id="IPR005467">
    <property type="entry name" value="His_kinase_dom"/>
</dbReference>
<dbReference type="PRINTS" id="PR00344">
    <property type="entry name" value="BCTRLSENSOR"/>
</dbReference>
<dbReference type="InterPro" id="IPR011006">
    <property type="entry name" value="CheY-like_superfamily"/>
</dbReference>
<feature type="domain" description="Response regulatory" evidence="11">
    <location>
        <begin position="270"/>
        <end position="386"/>
    </location>
</feature>
<feature type="coiled-coil region" evidence="9">
    <location>
        <begin position="381"/>
        <end position="408"/>
    </location>
</feature>